<proteinExistence type="inferred from homology"/>
<keyword evidence="3" id="KW-0808">Transferase</keyword>
<dbReference type="HAMAP" id="MF_00122">
    <property type="entry name" value="GatC"/>
    <property type="match status" value="1"/>
</dbReference>
<dbReference type="GO" id="GO:0006412">
    <property type="term" value="P:translation"/>
    <property type="evidence" value="ECO:0007669"/>
    <property type="project" value="UniProtKB-UniRule"/>
</dbReference>
<keyword evidence="4" id="KW-1185">Reference proteome</keyword>
<evidence type="ECO:0000256" key="2">
    <source>
        <dbReference type="SAM" id="MobiDB-lite"/>
    </source>
</evidence>
<comment type="subunit">
    <text evidence="1">Heterotrimer of A, B and C subunits.</text>
</comment>
<dbReference type="STRING" id="1963862.B4O97_11595"/>
<dbReference type="Pfam" id="PF02686">
    <property type="entry name" value="GatC"/>
    <property type="match status" value="1"/>
</dbReference>
<dbReference type="InterPro" id="IPR036113">
    <property type="entry name" value="Asp/Glu-ADT_sf_sub_c"/>
</dbReference>
<evidence type="ECO:0000256" key="1">
    <source>
        <dbReference type="HAMAP-Rule" id="MF_00122"/>
    </source>
</evidence>
<protein>
    <recommendedName>
        <fullName evidence="1">Aspartyl/glutamyl-tRNA(Asn/Gln) amidotransferase subunit C</fullName>
        <shortName evidence="1">Asp/Glu-ADT subunit C</shortName>
        <ecNumber evidence="1">6.3.5.-</ecNumber>
    </recommendedName>
</protein>
<comment type="function">
    <text evidence="1">Allows the formation of correctly charged Asn-tRNA(Asn) or Gln-tRNA(Gln) through the transamidation of misacylated Asp-tRNA(Asn) or Glu-tRNA(Gln) in organisms which lack either or both of asparaginyl-tRNA or glutaminyl-tRNA synthetases. The reaction takes place in the presence of glutamine and ATP through an activated phospho-Asp-tRNA(Asn) or phospho-Glu-tRNA(Gln).</text>
</comment>
<dbReference type="GO" id="GO:0050567">
    <property type="term" value="F:glutaminyl-tRNA synthase (glutamine-hydrolyzing) activity"/>
    <property type="evidence" value="ECO:0007669"/>
    <property type="project" value="UniProtKB-UniRule"/>
</dbReference>
<keyword evidence="1" id="KW-0067">ATP-binding</keyword>
<dbReference type="AlphaFoldDB" id="A0A1Y1RXP4"/>
<dbReference type="GO" id="GO:0050566">
    <property type="term" value="F:asparaginyl-tRNA synthase (glutamine-hydrolyzing) activity"/>
    <property type="evidence" value="ECO:0007669"/>
    <property type="project" value="RHEA"/>
</dbReference>
<dbReference type="EMBL" id="MWQY01000012">
    <property type="protein sequence ID" value="ORC34591.1"/>
    <property type="molecule type" value="Genomic_DNA"/>
</dbReference>
<dbReference type="OrthoDB" id="371238at2"/>
<dbReference type="GO" id="GO:0005524">
    <property type="term" value="F:ATP binding"/>
    <property type="evidence" value="ECO:0007669"/>
    <property type="project" value="UniProtKB-KW"/>
</dbReference>
<dbReference type="GO" id="GO:0006450">
    <property type="term" value="P:regulation of translational fidelity"/>
    <property type="evidence" value="ECO:0007669"/>
    <property type="project" value="InterPro"/>
</dbReference>
<dbReference type="Gene3D" id="1.10.20.60">
    <property type="entry name" value="Glu-tRNAGln amidotransferase C subunit, N-terminal domain"/>
    <property type="match status" value="1"/>
</dbReference>
<gene>
    <name evidence="1" type="primary">gatC</name>
    <name evidence="3" type="ORF">B4O97_11595</name>
</gene>
<sequence length="93" mass="10435">MEEKELDVTAELANLNLSGDERAAFEDEVGRILEYFELMKGIDVEGIEATTHVGLRGNRTRPDQARTGDLSEGILSNSPDRQERFFRIPKVLG</sequence>
<dbReference type="Proteomes" id="UP000192343">
    <property type="component" value="Unassembled WGS sequence"/>
</dbReference>
<comment type="catalytic activity">
    <reaction evidence="1">
        <text>L-aspartyl-tRNA(Asn) + L-glutamine + ATP + H2O = L-asparaginyl-tRNA(Asn) + L-glutamate + ADP + phosphate + 2 H(+)</text>
        <dbReference type="Rhea" id="RHEA:14513"/>
        <dbReference type="Rhea" id="RHEA-COMP:9674"/>
        <dbReference type="Rhea" id="RHEA-COMP:9677"/>
        <dbReference type="ChEBI" id="CHEBI:15377"/>
        <dbReference type="ChEBI" id="CHEBI:15378"/>
        <dbReference type="ChEBI" id="CHEBI:29985"/>
        <dbReference type="ChEBI" id="CHEBI:30616"/>
        <dbReference type="ChEBI" id="CHEBI:43474"/>
        <dbReference type="ChEBI" id="CHEBI:58359"/>
        <dbReference type="ChEBI" id="CHEBI:78515"/>
        <dbReference type="ChEBI" id="CHEBI:78516"/>
        <dbReference type="ChEBI" id="CHEBI:456216"/>
    </reaction>
</comment>
<dbReference type="EC" id="6.3.5.-" evidence="1"/>
<comment type="similarity">
    <text evidence="1">Belongs to the GatC family.</text>
</comment>
<reference evidence="3 4" key="1">
    <citation type="submission" date="2017-03" db="EMBL/GenBank/DDBJ databases">
        <title>Draft Genome sequence of Marispirochaeta sp. strain JC444.</title>
        <authorList>
            <person name="Shivani Y."/>
            <person name="Subhash Y."/>
            <person name="Sasikala C."/>
            <person name="Ramana C."/>
        </authorList>
    </citation>
    <scope>NUCLEOTIDE SEQUENCE [LARGE SCALE GENOMIC DNA]</scope>
    <source>
        <strain evidence="3 4">JC444</strain>
    </source>
</reference>
<name>A0A1Y1RXP4_9SPIO</name>
<comment type="catalytic activity">
    <reaction evidence="1">
        <text>L-glutamyl-tRNA(Gln) + L-glutamine + ATP + H2O = L-glutaminyl-tRNA(Gln) + L-glutamate + ADP + phosphate + H(+)</text>
        <dbReference type="Rhea" id="RHEA:17521"/>
        <dbReference type="Rhea" id="RHEA-COMP:9681"/>
        <dbReference type="Rhea" id="RHEA-COMP:9684"/>
        <dbReference type="ChEBI" id="CHEBI:15377"/>
        <dbReference type="ChEBI" id="CHEBI:15378"/>
        <dbReference type="ChEBI" id="CHEBI:29985"/>
        <dbReference type="ChEBI" id="CHEBI:30616"/>
        <dbReference type="ChEBI" id="CHEBI:43474"/>
        <dbReference type="ChEBI" id="CHEBI:58359"/>
        <dbReference type="ChEBI" id="CHEBI:78520"/>
        <dbReference type="ChEBI" id="CHEBI:78521"/>
        <dbReference type="ChEBI" id="CHEBI:456216"/>
    </reaction>
</comment>
<evidence type="ECO:0000313" key="4">
    <source>
        <dbReference type="Proteomes" id="UP000192343"/>
    </source>
</evidence>
<keyword evidence="1" id="KW-0547">Nucleotide-binding</keyword>
<feature type="region of interest" description="Disordered" evidence="2">
    <location>
        <begin position="57"/>
        <end position="77"/>
    </location>
</feature>
<dbReference type="GO" id="GO:0016740">
    <property type="term" value="F:transferase activity"/>
    <property type="evidence" value="ECO:0007669"/>
    <property type="project" value="UniProtKB-KW"/>
</dbReference>
<dbReference type="NCBIfam" id="TIGR00135">
    <property type="entry name" value="gatC"/>
    <property type="match status" value="1"/>
</dbReference>
<dbReference type="SUPFAM" id="SSF141000">
    <property type="entry name" value="Glu-tRNAGln amidotransferase C subunit"/>
    <property type="match status" value="1"/>
</dbReference>
<keyword evidence="1" id="KW-0648">Protein biosynthesis</keyword>
<dbReference type="RefSeq" id="WP_083051001.1">
    <property type="nucleotide sequence ID" value="NZ_CAXXQO010000003.1"/>
</dbReference>
<organism evidence="3 4">
    <name type="scientific">Marispirochaeta aestuarii</name>
    <dbReference type="NCBI Taxonomy" id="1963862"/>
    <lineage>
        <taxon>Bacteria</taxon>
        <taxon>Pseudomonadati</taxon>
        <taxon>Spirochaetota</taxon>
        <taxon>Spirochaetia</taxon>
        <taxon>Spirochaetales</taxon>
        <taxon>Spirochaetaceae</taxon>
        <taxon>Marispirochaeta</taxon>
    </lineage>
</organism>
<dbReference type="InterPro" id="IPR003837">
    <property type="entry name" value="GatC"/>
</dbReference>
<evidence type="ECO:0000313" key="3">
    <source>
        <dbReference type="EMBL" id="ORC34591.1"/>
    </source>
</evidence>
<accession>A0A1Y1RXP4</accession>
<keyword evidence="1" id="KW-0436">Ligase</keyword>
<comment type="caution">
    <text evidence="3">The sequence shown here is derived from an EMBL/GenBank/DDBJ whole genome shotgun (WGS) entry which is preliminary data.</text>
</comment>